<dbReference type="PIRSF" id="PIRSF037546">
    <property type="entry name" value="RNA_pol_RhabdoV_sub"/>
    <property type="match status" value="1"/>
</dbReference>
<dbReference type="InterPro" id="IPR017234">
    <property type="entry name" value="RNA-dir_pol_rhabdovirus"/>
</dbReference>
<dbReference type="GeneID" id="21011785"/>
<dbReference type="GO" id="GO:0016787">
    <property type="term" value="F:hydrolase activity"/>
    <property type="evidence" value="ECO:0007669"/>
    <property type="project" value="UniProtKB-KW"/>
</dbReference>
<evidence type="ECO:0000256" key="8">
    <source>
        <dbReference type="ARBA" id="ARBA00022603"/>
    </source>
</evidence>
<keyword evidence="19" id="KW-1035">Host cytoplasm</keyword>
<evidence type="ECO:0000256" key="10">
    <source>
        <dbReference type="ARBA" id="ARBA00022679"/>
    </source>
</evidence>
<dbReference type="Pfam" id="PF21080">
    <property type="entry name" value="Methyltrans_Mon_1st"/>
    <property type="match status" value="1"/>
</dbReference>
<evidence type="ECO:0000256" key="20">
    <source>
        <dbReference type="ARBA" id="ARBA00023268"/>
    </source>
</evidence>
<keyword evidence="15" id="KW-0067">ATP-binding</keyword>
<sequence length="2116" mass="239372">MDGTEEIKDSVPLWMETDELESEEKQEWMEFINNVDYNLNSPLIRDEVDSFVKYLNTDNLESRFARFRQWKIDKKCIKELLPSAPRWVGSSGSQRIWSYLCKSNTSARKYSHILLKQTQRESNEISGIQQAFFKGWIGKDIGPVEKKHPVEVTKWLEIFLEFHIMVLMLNAKSKSERDNLCTTFGFALSEDRRSAGWDSQFLGPIIITGSWILIVNRHTVMERNYALMIKDTCVGRFMTLSSMIGRFDEMFTDEHLRSVLHFYALGDEYVSLNGNEAYSGIKLVEPMCNDRLAELAAEFRPLIPKFTNFTEHVRTAVEEAADPGGHLHMLHGLIKRETDVNLLLIYYGSFRHWGHPYVEYAEGMEKLHRQVTMKKDVDDKMAQCLASDLAYMVLKKQFDSKRKWMVNKEALPDKHPFKEHIADSAWPTPAQIEQFGDNWHKLPIIRCFEVPDMIDPSQIYSDKSHSMQRSEVIAHILEKPNEPIPTRKVLETFLNKPATNWPEFLQNINDNGLPWESLVIGLKPKERELKLVGRFFSLMSWELREYFVVTEYLIKKHFVPLFKGLAMADDLTEVIKKMLDSAYGQGLDDYSAVCIANHIDYEKWNNHQRKESNRYVFRVMGQCLGYPNLIERTHEFFENSLVYLNMRPDEMVVDGRHVRPRGDMMSCWEGQAGGLEGLRQKGWSILNLLLIRRISKIRNTKIKILAQGDNQVICTQYKLPSTRNEKETVDAIKGMVQNNNAIMESIEEGTKKLGLLINQDETVQCADYMNYGKVPIFRGNIRGLETKRWSRVTCVTNDQLPTFANVMSSVSTNALTVSHFATSPIDPIRHFLYYGTFARILLELHNPAMRGRHVDIIRDRRFDPSQSEYKACCLYLDPSLGGISGTSLTRFLMRMFPDPVTESLTFWKIVHDNTEVPWIRKLSVGAGNPRLSPGSSADLSKLIEDPTSLNIPKGISALTIMKEEVKKNLYRISHKLENHMARDAIDYSRDEEEQMMLFLSSIRPLFPRFLSEFKNATYLGITDSLIALFQNSRTIRNLFTSKYKREIDHKILKGEITSMVRLCTIERQRLGNDIWQCSASQADRLRSESWGSQVVGTTVPHPAELLGTPSLSSATCEGCLGPNDRRGYITVSVPRGLAGYLDSRGPLMAYLGSKTSETTSLLQPWERETKIPLIKRAAKLRTPISWFVQPDSNLAASIMGNLESLTGENWSNAIAGFKRTGSALHRFSCSRVSAGGYSGQSPAKLTRMVSTTDTFMAPTDDNYDFMFQSLLIHSQITVGEIHDGVKENAVYHQHISCTGCLRKIDEPYLESEWVYNFQPVHTQLSQWRGGQGGWSTASEPIVLQPADWTKMSKRLQSFHVGRSIGFMYGDLTCISSSQKDDSSLFPLSIQRKLIPEAFFEGILEGLVRAASLDLINRRSVRKLSRPYVAILGTVGYLIGELSSSAGMRNLTRKGPLSSELTTVPHKVPPSYPMTDLDLGALLRNYLQTKFRHNYDGGWQNYTSLDTRIVIFADMRSERIMGPLILSSMAMKHLFKSNITPADTEKLRLIANLSSALRDEDCPTPDLSSLSSKCYTVDSEVRHACKFFIGKQASGAKTLKWGQEVTGTIVQVKVMFSDKPSKASKLSEVAPRVQNPTISGLRQVQLATGSHYKIRSIIKEMGIKYKDFISGGDGSGGITAACLRLNQGSRCIFNSLLEYDQVTLKGSAPSPPSAVVAMGGMSERCVNLEYCWQTPSDLSQEATWDNFRKEKDDHNLSLGLIVLDMEVRDHSTASRIAQLTRDYAYLLMAPHGTLIFKTYLTVLGTFEDNPLSILAPIFSDVRLVQSQFSSSHTSEVYLVGRRSRGGVMIPASIQWDVLNLAVKKMACWRTDKEEFDRALSVSRLNHFKGIPKTLIPDVGSDLTVLMQAAGLEGGVATMVSHLLTHSPSGLKGSDVMTILAVTANAVVNITRATLTRPGPPSDQNCVSLASMITGSLIWISIWSGDFKLNQFANLLISTTFPLFWNTWEVKDKKGNKLWKEGWSVKKGLINKSSRLDAKMANVGHWIRTWSRLNWVPEPTFNAQDLDHKLSYFNIGLTATAVERQTGLLDLLSCQGTLASAEYHDVWSEVTPDMAWRD</sequence>
<dbReference type="GO" id="GO:0003968">
    <property type="term" value="F:RNA-directed RNA polymerase activity"/>
    <property type="evidence" value="ECO:0007669"/>
    <property type="project" value="UniProtKB-KW"/>
</dbReference>
<evidence type="ECO:0000256" key="28">
    <source>
        <dbReference type="ARBA" id="ARBA00047370"/>
    </source>
</evidence>
<feature type="domain" description="RdRp catalytic" evidence="30">
    <location>
        <begin position="593"/>
        <end position="779"/>
    </location>
</feature>
<comment type="subcellular location">
    <subcellularLocation>
        <location evidence="1">Host cytoplasm</location>
    </subcellularLocation>
    <subcellularLocation>
        <location evidence="2">Virion</location>
    </subcellularLocation>
</comment>
<comment type="catalytic activity">
    <reaction evidence="21">
        <text>a 5'-end triphospho-adenylyl-adenylyl-cytidylyl-adenosine in mRNA + GDP + H(+) = a 5'-end (5'-triphosphoguanosine)-adenylyl-adenylyl-cytidylyl-adenosine in mRNA + diphosphate</text>
        <dbReference type="Rhea" id="RHEA:65436"/>
        <dbReference type="Rhea" id="RHEA-COMP:16797"/>
        <dbReference type="Rhea" id="RHEA-COMP:16799"/>
        <dbReference type="ChEBI" id="CHEBI:15378"/>
        <dbReference type="ChEBI" id="CHEBI:33019"/>
        <dbReference type="ChEBI" id="CHEBI:58189"/>
        <dbReference type="ChEBI" id="CHEBI:156484"/>
        <dbReference type="ChEBI" id="CHEBI:156503"/>
        <dbReference type="EC" id="2.7.7.88"/>
    </reaction>
</comment>
<dbReference type="Gene3D" id="3.40.50.150">
    <property type="entry name" value="Vaccinia Virus protein VP39"/>
    <property type="match status" value="1"/>
</dbReference>
<feature type="domain" description="Mononegavirus-type SAM-dependent 2'-O-MTase" evidence="31">
    <location>
        <begin position="1641"/>
        <end position="1838"/>
    </location>
</feature>
<keyword evidence="7 32" id="KW-0696">RNA-directed RNA polymerase</keyword>
<dbReference type="InterPro" id="IPR014023">
    <property type="entry name" value="Mononeg_RNA_pol_cat"/>
</dbReference>
<dbReference type="InterPro" id="IPR025786">
    <property type="entry name" value="Mononega_L_MeTrfase"/>
</dbReference>
<keyword evidence="8" id="KW-0489">Methyltransferase</keyword>
<evidence type="ECO:0000256" key="15">
    <source>
        <dbReference type="ARBA" id="ARBA00022840"/>
    </source>
</evidence>
<keyword evidence="14" id="KW-0378">Hydrolase</keyword>
<dbReference type="EC" id="2.7.7.88" evidence="5"/>
<comment type="catalytic activity">
    <reaction evidence="22">
        <text>a 5'-end (5'-triphosphoguanosine)-(2'-O-methyladenylyl)-adenylyl-cytidylyl-adenosine in mRNA + S-adenosyl-L-methionine = a 5'-end (N(7)-methyl 5'-triphosphoguanosine)-(2'-O-methyladenylyl)-adenylyl-cytidylyl-adenosine in mRNA + S-adenosyl-L-homocysteine</text>
        <dbReference type="Rhea" id="RHEA:65440"/>
        <dbReference type="Rhea" id="RHEA-COMP:16798"/>
        <dbReference type="Rhea" id="RHEA-COMP:16801"/>
        <dbReference type="ChEBI" id="CHEBI:57856"/>
        <dbReference type="ChEBI" id="CHEBI:59789"/>
        <dbReference type="ChEBI" id="CHEBI:156482"/>
        <dbReference type="ChEBI" id="CHEBI:156483"/>
    </reaction>
</comment>
<evidence type="ECO:0000256" key="29">
    <source>
        <dbReference type="ARBA" id="ARBA00048548"/>
    </source>
</evidence>
<evidence type="ECO:0000256" key="9">
    <source>
        <dbReference type="ARBA" id="ARBA00022664"/>
    </source>
</evidence>
<evidence type="ECO:0000256" key="13">
    <source>
        <dbReference type="ARBA" id="ARBA00022741"/>
    </source>
</evidence>
<dbReference type="InterPro" id="IPR029063">
    <property type="entry name" value="SAM-dependent_MTases_sf"/>
</dbReference>
<dbReference type="GO" id="GO:0044423">
    <property type="term" value="C:virion component"/>
    <property type="evidence" value="ECO:0007669"/>
    <property type="project" value="UniProtKB-KW"/>
</dbReference>
<evidence type="ECO:0000256" key="4">
    <source>
        <dbReference type="ARBA" id="ARBA00012494"/>
    </source>
</evidence>
<evidence type="ECO:0000256" key="11">
    <source>
        <dbReference type="ARBA" id="ARBA00022691"/>
    </source>
</evidence>
<evidence type="ECO:0000256" key="27">
    <source>
        <dbReference type="ARBA" id="ARBA00047332"/>
    </source>
</evidence>
<keyword evidence="11" id="KW-0949">S-adenosyl-L-methionine</keyword>
<dbReference type="Pfam" id="PF21081">
    <property type="entry name" value="Methyltrans_Mon_3rd"/>
    <property type="match status" value="1"/>
</dbReference>
<dbReference type="EC" id="2.1.1.375" evidence="23"/>
<evidence type="ECO:0000256" key="21">
    <source>
        <dbReference type="ARBA" id="ARBA00024494"/>
    </source>
</evidence>
<reference evidence="32 33" key="1">
    <citation type="journal article" date="2011" name="Virus Res.">
        <title>Genome of turbot rhabdovirus exhibits unusual non-coding regions and an additional ORF that could be expressed in fish cell.</title>
        <authorList>
            <person name="Zhu R.L."/>
            <person name="Lei X.Y."/>
            <person name="Ke F."/>
            <person name="Yuan X.P."/>
            <person name="Zhang Q.Y."/>
        </authorList>
    </citation>
    <scope>NUCLEOTIDE SEQUENCE [LARGE SCALE GENOMIC DNA]</scope>
</reference>
<comment type="catalytic activity">
    <reaction evidence="27">
        <text>a 5'-end (5'-triphosphoguanosine)-adenylyl-adenylyl-cytidylyl-adenosine in mRNA + S-adenosyl-L-methionine = a 5'-end (5'-triphosphoguanosine)-(2'-O-methyladenylyl)-adenylyl-cytidylyl-adenosine in mRNA + S-adenosyl-L-homocysteine + H(+)</text>
        <dbReference type="Rhea" id="RHEA:65380"/>
        <dbReference type="Rhea" id="RHEA-COMP:16797"/>
        <dbReference type="Rhea" id="RHEA-COMP:16801"/>
        <dbReference type="ChEBI" id="CHEBI:15378"/>
        <dbReference type="ChEBI" id="CHEBI:57856"/>
        <dbReference type="ChEBI" id="CHEBI:59789"/>
        <dbReference type="ChEBI" id="CHEBI:156482"/>
        <dbReference type="ChEBI" id="CHEBI:156484"/>
    </reaction>
</comment>
<dbReference type="InterPro" id="IPR039736">
    <property type="entry name" value="L_poly_C"/>
</dbReference>
<name>E7D0U6_9RHAB</name>
<evidence type="ECO:0000256" key="7">
    <source>
        <dbReference type="ARBA" id="ARBA00022484"/>
    </source>
</evidence>
<dbReference type="Pfam" id="PF00946">
    <property type="entry name" value="Mononeg_RNA_pol"/>
    <property type="match status" value="1"/>
</dbReference>
<comment type="catalytic activity">
    <reaction evidence="29">
        <text>GTP + H2O = GDP + phosphate + H(+)</text>
        <dbReference type="Rhea" id="RHEA:19669"/>
        <dbReference type="ChEBI" id="CHEBI:15377"/>
        <dbReference type="ChEBI" id="CHEBI:15378"/>
        <dbReference type="ChEBI" id="CHEBI:37565"/>
        <dbReference type="ChEBI" id="CHEBI:43474"/>
        <dbReference type="ChEBI" id="CHEBI:58189"/>
    </reaction>
</comment>
<comment type="similarity">
    <text evidence="3">Belongs to the rhabdoviridae protein L family.</text>
</comment>
<dbReference type="Pfam" id="PF14318">
    <property type="entry name" value="Mononeg_mRNAcap"/>
    <property type="match status" value="1"/>
</dbReference>
<dbReference type="PROSITE" id="PS50526">
    <property type="entry name" value="RDRP_SSRNA_NEG_NONSEG"/>
    <property type="match status" value="1"/>
</dbReference>
<evidence type="ECO:0000256" key="3">
    <source>
        <dbReference type="ARBA" id="ARBA00006874"/>
    </source>
</evidence>
<evidence type="ECO:0000256" key="26">
    <source>
        <dbReference type="ARBA" id="ARBA00031012"/>
    </source>
</evidence>
<dbReference type="EMBL" id="HQ003891">
    <property type="protein sequence ID" value="ADU05406.1"/>
    <property type="molecule type" value="Viral_cRNA"/>
</dbReference>
<evidence type="ECO:0000256" key="1">
    <source>
        <dbReference type="ARBA" id="ARBA00004192"/>
    </source>
</evidence>
<keyword evidence="17" id="KW-0693">Viral RNA replication</keyword>
<evidence type="ECO:0000256" key="23">
    <source>
        <dbReference type="ARBA" id="ARBA00026099"/>
    </source>
</evidence>
<comment type="catalytic activity">
    <reaction evidence="28">
        <text>a 5'-end (5'-triphosphoguanosine)-adenylyl-adenylyl-cytidylyl-adenosine in mRNA + 2 S-adenosyl-L-methionine = a 5'-end (N(7)-methyl 5'-triphosphoguanosine)-(2'-O-methyladenylyl)-adenylyl-cytidylyl-adenosine in mRNA + 2 S-adenosyl-L-homocysteine + H(+)</text>
        <dbReference type="Rhea" id="RHEA:65376"/>
        <dbReference type="Rhea" id="RHEA-COMP:16797"/>
        <dbReference type="Rhea" id="RHEA-COMP:16798"/>
        <dbReference type="ChEBI" id="CHEBI:15378"/>
        <dbReference type="ChEBI" id="CHEBI:57856"/>
        <dbReference type="ChEBI" id="CHEBI:59789"/>
        <dbReference type="ChEBI" id="CHEBI:156483"/>
        <dbReference type="ChEBI" id="CHEBI:156484"/>
        <dbReference type="EC" id="2.1.1.375"/>
    </reaction>
</comment>
<evidence type="ECO:0000256" key="18">
    <source>
        <dbReference type="ARBA" id="ARBA00023042"/>
    </source>
</evidence>
<dbReference type="Pfam" id="PF14314">
    <property type="entry name" value="Methyltrans_Mon_2nd"/>
    <property type="match status" value="1"/>
</dbReference>
<dbReference type="GO" id="GO:0030430">
    <property type="term" value="C:host cell cytoplasm"/>
    <property type="evidence" value="ECO:0007669"/>
    <property type="project" value="UniProtKB-SubCell"/>
</dbReference>
<evidence type="ECO:0000313" key="32">
    <source>
        <dbReference type="EMBL" id="ADU05406.1"/>
    </source>
</evidence>
<evidence type="ECO:0000256" key="12">
    <source>
        <dbReference type="ARBA" id="ARBA00022695"/>
    </source>
</evidence>
<evidence type="ECO:0000256" key="22">
    <source>
        <dbReference type="ARBA" id="ARBA00024499"/>
    </source>
</evidence>
<dbReference type="InterPro" id="IPR048397">
    <property type="entry name" value="Methyltrans_Mon_CD"/>
</dbReference>
<dbReference type="Proteomes" id="UP000101020">
    <property type="component" value="Segment"/>
</dbReference>
<gene>
    <name evidence="32" type="primary">L</name>
</gene>
<evidence type="ECO:0000256" key="5">
    <source>
        <dbReference type="ARBA" id="ARBA00012582"/>
    </source>
</evidence>
<evidence type="ECO:0000256" key="16">
    <source>
        <dbReference type="ARBA" id="ARBA00022844"/>
    </source>
</evidence>
<keyword evidence="9" id="KW-0507">mRNA processing</keyword>
<keyword evidence="10" id="KW-0808">Transferase</keyword>
<keyword evidence="13" id="KW-0547">Nucleotide-binding</keyword>
<dbReference type="KEGG" id="vg:21011785"/>
<evidence type="ECO:0000256" key="6">
    <source>
        <dbReference type="ARBA" id="ARBA00018602"/>
    </source>
</evidence>
<dbReference type="InterPro" id="IPR048398">
    <property type="entry name" value="Methyltrans_Mon_C"/>
</dbReference>
<keyword evidence="16" id="KW-0946">Virion</keyword>
<dbReference type="GO" id="GO:0004482">
    <property type="term" value="F:mRNA 5'-cap (guanine-N7-)-methyltransferase activity"/>
    <property type="evidence" value="ECO:0007669"/>
    <property type="project" value="InterPro"/>
</dbReference>
<keyword evidence="18" id="KW-0506">mRNA capping</keyword>
<dbReference type="PROSITE" id="PS51590">
    <property type="entry name" value="SAM_MT_MNV_L"/>
    <property type="match status" value="1"/>
</dbReference>
<dbReference type="GO" id="GO:0005524">
    <property type="term" value="F:ATP binding"/>
    <property type="evidence" value="ECO:0007669"/>
    <property type="project" value="UniProtKB-KW"/>
</dbReference>
<evidence type="ECO:0000256" key="14">
    <source>
        <dbReference type="ARBA" id="ARBA00022801"/>
    </source>
</evidence>
<dbReference type="RefSeq" id="YP_009094346.1">
    <property type="nucleotide sequence ID" value="NC_025387.1"/>
</dbReference>
<evidence type="ECO:0000256" key="24">
    <source>
        <dbReference type="ARBA" id="ARBA00030285"/>
    </source>
</evidence>
<evidence type="ECO:0000256" key="19">
    <source>
        <dbReference type="ARBA" id="ARBA00023200"/>
    </source>
</evidence>
<evidence type="ECO:0000259" key="30">
    <source>
        <dbReference type="PROSITE" id="PS50526"/>
    </source>
</evidence>
<dbReference type="EC" id="2.7.7.48" evidence="4"/>
<dbReference type="InterPro" id="IPR039530">
    <property type="entry name" value="L_methyltransferase_rhabdo"/>
</dbReference>
<evidence type="ECO:0000259" key="31">
    <source>
        <dbReference type="PROSITE" id="PS51590"/>
    </source>
</evidence>
<keyword evidence="12" id="KW-0548">Nucleotidyltransferase</keyword>
<evidence type="ECO:0000256" key="25">
    <source>
        <dbReference type="ARBA" id="ARBA00030436"/>
    </source>
</evidence>
<dbReference type="InterPro" id="IPR026890">
    <property type="entry name" value="Mononeg_mRNAcap"/>
</dbReference>
<keyword evidence="20" id="KW-0511">Multifunctional enzyme</keyword>
<keyword evidence="33" id="KW-1185">Reference proteome</keyword>
<organism evidence="32 33">
    <name type="scientific">Scophthalmus maximus rhabdovirus</name>
    <dbReference type="NCBI Taxonomy" id="936149"/>
    <lineage>
        <taxon>Viruses</taxon>
        <taxon>Riboviria</taxon>
        <taxon>Orthornavirae</taxon>
        <taxon>Negarnaviricota</taxon>
        <taxon>Haploviricotina</taxon>
        <taxon>Monjiviricetes</taxon>
        <taxon>Mononegavirales</taxon>
        <taxon>Rhabdoviridae</taxon>
        <taxon>Alpharhabdovirinae</taxon>
        <taxon>Scophrhavirus</taxon>
        <taxon>Scophrhavirus maximus</taxon>
    </lineage>
</organism>
<evidence type="ECO:0000256" key="2">
    <source>
        <dbReference type="ARBA" id="ARBA00004328"/>
    </source>
</evidence>
<proteinExistence type="inferred from homology"/>
<protein>
    <recommendedName>
        <fullName evidence="6">RNA-directed RNA polymerase L</fullName>
        <ecNumber evidence="23">2.1.1.375</ecNumber>
        <ecNumber evidence="4">2.7.7.48</ecNumber>
        <ecNumber evidence="5">2.7.7.88</ecNumber>
    </recommendedName>
    <alternativeName>
        <fullName evidence="24">Large structural protein</fullName>
    </alternativeName>
    <alternativeName>
        <fullName evidence="26">Replicase</fullName>
    </alternativeName>
    <alternativeName>
        <fullName evidence="25">Transcriptase</fullName>
    </alternativeName>
</protein>
<evidence type="ECO:0000313" key="33">
    <source>
        <dbReference type="Proteomes" id="UP000101020"/>
    </source>
</evidence>
<evidence type="ECO:0000256" key="17">
    <source>
        <dbReference type="ARBA" id="ARBA00022953"/>
    </source>
</evidence>
<dbReference type="NCBIfam" id="TIGR04198">
    <property type="entry name" value="paramyx_RNAcap"/>
    <property type="match status" value="1"/>
</dbReference>
<accession>E7D0U6</accession>